<dbReference type="OrthoDB" id="9877026at2"/>
<dbReference type="RefSeq" id="WP_136821177.1">
    <property type="nucleotide sequence ID" value="NZ_BMJX01000003.1"/>
</dbReference>
<comment type="caution">
    <text evidence="2">The sequence shown here is derived from an EMBL/GenBank/DDBJ whole genome shotgun (WGS) entry which is preliminary data.</text>
</comment>
<accession>A0A4U0H3D5</accession>
<feature type="transmembrane region" description="Helical" evidence="1">
    <location>
        <begin position="56"/>
        <end position="80"/>
    </location>
</feature>
<evidence type="ECO:0000256" key="1">
    <source>
        <dbReference type="SAM" id="Phobius"/>
    </source>
</evidence>
<protein>
    <submittedName>
        <fullName evidence="2">Uncharacterized protein</fullName>
    </submittedName>
</protein>
<sequence>MNIKRIILTTLCCTLSGLLFIYLIKWDWSFFIPPVSMALSVSLTNYDLLSIRKKWLGLLLHLSLSIMLFFTSIGVTFGMSTTIDNYFAVFCLGCAFTAILFALITNVILPFQHFWICLLIITILSLMAFPIASYFHENPQPILSILKGRENIAVVWMTLVGMGTSIGGYYGSISASYFGQLMPAITVQKVPF</sequence>
<dbReference type="EMBL" id="SUKA01000003">
    <property type="protein sequence ID" value="TJY66048.1"/>
    <property type="molecule type" value="Genomic_DNA"/>
</dbReference>
<organism evidence="2 3">
    <name type="scientific">Sphingobacterium alkalisoli</name>
    <dbReference type="NCBI Taxonomy" id="1874115"/>
    <lineage>
        <taxon>Bacteria</taxon>
        <taxon>Pseudomonadati</taxon>
        <taxon>Bacteroidota</taxon>
        <taxon>Sphingobacteriia</taxon>
        <taxon>Sphingobacteriales</taxon>
        <taxon>Sphingobacteriaceae</taxon>
        <taxon>Sphingobacterium</taxon>
    </lineage>
</organism>
<keyword evidence="1" id="KW-1133">Transmembrane helix</keyword>
<dbReference type="Proteomes" id="UP000309872">
    <property type="component" value="Unassembled WGS sequence"/>
</dbReference>
<keyword evidence="1" id="KW-0812">Transmembrane</keyword>
<keyword evidence="1" id="KW-0472">Membrane</keyword>
<feature type="transmembrane region" description="Helical" evidence="1">
    <location>
        <begin position="30"/>
        <end position="49"/>
    </location>
</feature>
<evidence type="ECO:0000313" key="3">
    <source>
        <dbReference type="Proteomes" id="UP000309872"/>
    </source>
</evidence>
<evidence type="ECO:0000313" key="2">
    <source>
        <dbReference type="EMBL" id="TJY66048.1"/>
    </source>
</evidence>
<feature type="transmembrane region" description="Helical" evidence="1">
    <location>
        <begin position="86"/>
        <end position="109"/>
    </location>
</feature>
<gene>
    <name evidence="2" type="ORF">FAZ19_13225</name>
</gene>
<reference evidence="2 3" key="1">
    <citation type="submission" date="2019-04" db="EMBL/GenBank/DDBJ databases">
        <title>Sphingobacterium olei sp. nov., isolated from oil-contaminated soil.</title>
        <authorList>
            <person name="Liu B."/>
        </authorList>
    </citation>
    <scope>NUCLEOTIDE SEQUENCE [LARGE SCALE GENOMIC DNA]</scope>
    <source>
        <strain evidence="2 3">Y3L14</strain>
    </source>
</reference>
<name>A0A4U0H3D5_9SPHI</name>
<proteinExistence type="predicted"/>
<feature type="transmembrane region" description="Helical" evidence="1">
    <location>
        <begin position="7"/>
        <end position="24"/>
    </location>
</feature>
<feature type="transmembrane region" description="Helical" evidence="1">
    <location>
        <begin position="114"/>
        <end position="132"/>
    </location>
</feature>
<feature type="transmembrane region" description="Helical" evidence="1">
    <location>
        <begin position="152"/>
        <end position="172"/>
    </location>
</feature>
<dbReference type="AlphaFoldDB" id="A0A4U0H3D5"/>
<keyword evidence="3" id="KW-1185">Reference proteome</keyword>